<dbReference type="Pfam" id="PF03124">
    <property type="entry name" value="EXS"/>
    <property type="match status" value="1"/>
</dbReference>
<dbReference type="EMBL" id="LN877954">
    <property type="protein sequence ID" value="CUV07850.1"/>
    <property type="molecule type" value="Genomic_DNA"/>
</dbReference>
<feature type="transmembrane region" description="Helical" evidence="6">
    <location>
        <begin position="391"/>
        <end position="409"/>
    </location>
</feature>
<feature type="transmembrane region" description="Helical" evidence="6">
    <location>
        <begin position="270"/>
        <end position="291"/>
    </location>
</feature>
<proteinExistence type="inferred from homology"/>
<evidence type="ECO:0000256" key="5">
    <source>
        <dbReference type="ARBA" id="ARBA00023136"/>
    </source>
</evidence>
<feature type="transmembrane region" description="Helical" evidence="6">
    <location>
        <begin position="303"/>
        <end position="331"/>
    </location>
</feature>
<dbReference type="PANTHER" id="PTHR10783:SF46">
    <property type="entry name" value="PROTEIN ERD1 HOMOLOG 2"/>
    <property type="match status" value="1"/>
</dbReference>
<keyword evidence="4 6" id="KW-1133">Transmembrane helix</keyword>
<evidence type="ECO:0000259" key="8">
    <source>
        <dbReference type="PROSITE" id="PS51382"/>
    </source>
</evidence>
<reference evidence="10 11" key="3">
    <citation type="submission" date="2017-10" db="EMBL/GenBank/DDBJ databases">
        <title>Consistent, comparative and evidence-based genome annotation and re-annotation for the closely-related species, Cryptosporidium parvum, C. hominis and C. tyzzeri.</title>
        <authorList>
            <person name="Baptista R.P."/>
            <person name="Li Y."/>
            <person name="Sateriale A."/>
            <person name="Striepen B."/>
            <person name="Kissinger J.C."/>
        </authorList>
    </citation>
    <scope>NUCLEOTIDE SEQUENCE [LARGE SCALE GENOMIC DNA]</scope>
    <source>
        <strain evidence="10">30976</strain>
    </source>
</reference>
<evidence type="ECO:0000256" key="3">
    <source>
        <dbReference type="ARBA" id="ARBA00022692"/>
    </source>
</evidence>
<evidence type="ECO:0000313" key="10">
    <source>
        <dbReference type="EMBL" id="PPS98238.1"/>
    </source>
</evidence>
<accession>A0A0S4TKM1</accession>
<organism evidence="9">
    <name type="scientific">Cryptosporidium hominis</name>
    <dbReference type="NCBI Taxonomy" id="237895"/>
    <lineage>
        <taxon>Eukaryota</taxon>
        <taxon>Sar</taxon>
        <taxon>Alveolata</taxon>
        <taxon>Apicomplexa</taxon>
        <taxon>Conoidasida</taxon>
        <taxon>Coccidia</taxon>
        <taxon>Eucoccidiorida</taxon>
        <taxon>Eimeriorina</taxon>
        <taxon>Cryptosporidiidae</taxon>
        <taxon>Cryptosporidium</taxon>
    </lineage>
</organism>
<keyword evidence="11" id="KW-1185">Reference proteome</keyword>
<evidence type="ECO:0000313" key="11">
    <source>
        <dbReference type="Proteomes" id="UP001429100"/>
    </source>
</evidence>
<evidence type="ECO:0000256" key="6">
    <source>
        <dbReference type="SAM" id="Phobius"/>
    </source>
</evidence>
<comment type="subcellular location">
    <subcellularLocation>
        <location evidence="1">Membrane</location>
        <topology evidence="1">Multi-pass membrane protein</topology>
    </subcellularLocation>
</comment>
<dbReference type="VEuPathDB" id="CryptoDB:Chro.80350"/>
<dbReference type="VEuPathDB" id="CryptoDB:ChTU502y2012_421g0630"/>
<dbReference type="InterPro" id="IPR004342">
    <property type="entry name" value="EXS_C"/>
</dbReference>
<keyword evidence="5 6" id="KW-0472">Membrane</keyword>
<dbReference type="OrthoDB" id="9970435at2759"/>
<feature type="transmembrane region" description="Helical" evidence="6">
    <location>
        <begin position="554"/>
        <end position="578"/>
    </location>
</feature>
<dbReference type="VEuPathDB" id="CryptoDB:CHUDEA8_3000"/>
<dbReference type="InterPro" id="IPR004331">
    <property type="entry name" value="SPX_dom"/>
</dbReference>
<feature type="domain" description="SPX" evidence="8">
    <location>
        <begin position="1"/>
        <end position="170"/>
    </location>
</feature>
<evidence type="ECO:0000256" key="4">
    <source>
        <dbReference type="ARBA" id="ARBA00022989"/>
    </source>
</evidence>
<reference evidence="9" key="2">
    <citation type="submission" date="2015-08" db="EMBL/GenBank/DDBJ databases">
        <authorList>
            <person name="Babu N.S."/>
            <person name="Beckwith C.J."/>
            <person name="Beseler K.G."/>
            <person name="Brison A."/>
            <person name="Carone J.V."/>
            <person name="Caskin T.P."/>
            <person name="Diamond M."/>
            <person name="Durham M.E."/>
            <person name="Foxe J.M."/>
            <person name="Go M."/>
            <person name="Henderson B.A."/>
            <person name="Jones I.B."/>
            <person name="McGettigan J.A."/>
            <person name="Micheletti S.J."/>
            <person name="Nasrallah M.E."/>
            <person name="Ortiz D."/>
            <person name="Piller C.R."/>
            <person name="Privatt S.R."/>
            <person name="Schneider S.L."/>
            <person name="Sharp S."/>
            <person name="Smith T.C."/>
            <person name="Stanton J.D."/>
            <person name="Ullery H.E."/>
            <person name="Wilson R.J."/>
            <person name="Serrano M.G."/>
            <person name="Buck G."/>
            <person name="Lee V."/>
            <person name="Wang Y."/>
            <person name="Carvalho R."/>
            <person name="Voegtly L."/>
            <person name="Shi R."/>
            <person name="Duckworth R."/>
            <person name="Johnson A."/>
            <person name="Loviza R."/>
            <person name="Walstead R."/>
            <person name="Shah Z."/>
            <person name="Kiflezghi M."/>
            <person name="Wade K."/>
            <person name="Ball S.L."/>
            <person name="Bradley K.W."/>
            <person name="Asai D.J."/>
            <person name="Bowman C.A."/>
            <person name="Russell D.A."/>
            <person name="Pope W.H."/>
            <person name="Jacobs-Sera D."/>
            <person name="Hendrix R.W."/>
            <person name="Hatfull G.F."/>
        </authorList>
    </citation>
    <scope>NUCLEOTIDE SEQUENCE [LARGE SCALE GENOMIC DNA]</scope>
</reference>
<dbReference type="AlphaFoldDB" id="A0A0S4TKM1"/>
<dbReference type="EMBL" id="JTAI01000002">
    <property type="protein sequence ID" value="PPS98238.1"/>
    <property type="molecule type" value="Genomic_DNA"/>
</dbReference>
<feature type="transmembrane region" description="Helical" evidence="6">
    <location>
        <begin position="531"/>
        <end position="548"/>
    </location>
</feature>
<comment type="similarity">
    <text evidence="2">Belongs to the SYG1 (TC 2.A.94) family.</text>
</comment>
<dbReference type="PROSITE" id="PS51382">
    <property type="entry name" value="SPX"/>
    <property type="match status" value="1"/>
</dbReference>
<evidence type="ECO:0000256" key="2">
    <source>
        <dbReference type="ARBA" id="ARBA00009665"/>
    </source>
</evidence>
<feature type="transmembrane region" description="Helical" evidence="6">
    <location>
        <begin position="599"/>
        <end position="622"/>
    </location>
</feature>
<evidence type="ECO:0000259" key="7">
    <source>
        <dbReference type="PROSITE" id="PS51380"/>
    </source>
</evidence>
<dbReference type="Proteomes" id="UP001429100">
    <property type="component" value="Unassembled WGS sequence"/>
</dbReference>
<feature type="domain" description="EXS" evidence="7">
    <location>
        <begin position="485"/>
        <end position="681"/>
    </location>
</feature>
<evidence type="ECO:0000256" key="1">
    <source>
        <dbReference type="ARBA" id="ARBA00004141"/>
    </source>
</evidence>
<name>A0A0S4TKM1_CRYHO</name>
<dbReference type="PANTHER" id="PTHR10783">
    <property type="entry name" value="XENOTROPIC AND POLYTROPIC RETROVIRUS RECEPTOR 1-RELATED"/>
    <property type="match status" value="1"/>
</dbReference>
<evidence type="ECO:0000313" key="9">
    <source>
        <dbReference type="EMBL" id="CUV07850.1"/>
    </source>
</evidence>
<dbReference type="GO" id="GO:0005737">
    <property type="term" value="C:cytoplasm"/>
    <property type="evidence" value="ECO:0007669"/>
    <property type="project" value="TreeGrafter"/>
</dbReference>
<sequence length="681" mass="78993">MKFADKIESLESTKWGGRFINYRSLIQTLNQCHSNFLNSIGKESNLAALKEQANHIDVSYRPLNKDVSGHFVLKLEQFHLSLRHNIDVVILSYNKILKDNSDHLECISTLLDDKSAQISSKLHLPNLILDIWKTFDDLQEYVLINKLAVLKLLMRRDELFDFYLENLPSSESFTSCFDKLEDGSVSREKLIELFSRSKDLIENSPNYDSTKYNSQKDQSSTNIVFNKIKTQGFDVLYKSSVFELEALMEYGLKSGKTIGKSLFNPDFKMSFLIGICVVLLVNLFVICRLPVVNSEYSIQGTLAIFPLFRLVLMGIFVLWGSGISICIMEYYGVNYKYMIGMDPNSRVATTTIFSFAALQTIVWIIIFTLFITDYRLGISLFSYFNIEYYPLWVYPALLMTIEFSLLFIPSKTFTYEYRKAIFYSMLEVFSHGIIPKVVNVTLRANIVGDIFTTLSKPFGDVEYTITFFVFVIKNKGDVLPTSLFNFLSNYRWMQTIALALPYEIRFFQCGMRYLTDESPSRRNHLFNMGKYTTGLAIAIVATVPWTTVTSMSPFIARLLWFVCYITGTIYMFIWDIYMDWGLMKERSSFLRSKSIYPSWYYFLVAFYNLIGRLTWAITLIPITIIDDIQINAALINLFVATIEVFRRTLWCTIRLEWEQVHLNSKQPANLWVSSNKNKLSY</sequence>
<gene>
    <name evidence="9" type="ORF">CHUDEA8_3000</name>
    <name evidence="10" type="ORF">GY17_00000736</name>
</gene>
<dbReference type="GO" id="GO:0016020">
    <property type="term" value="C:membrane"/>
    <property type="evidence" value="ECO:0007669"/>
    <property type="project" value="UniProtKB-SubCell"/>
</dbReference>
<reference evidence="10 11" key="1">
    <citation type="submission" date="2014-11" db="EMBL/GenBank/DDBJ databases">
        <title>Comparative genomic analysis of Cryptosporidium hominis reveals occurrence of genetic recombination in virulent subtypes.</title>
        <authorList>
            <person name="Guo Y."/>
            <person name="Tang K."/>
            <person name="Frace M."/>
            <person name="Li N."/>
            <person name="Roellig D.M."/>
            <person name="Sammons S."/>
            <person name="Knipe K."/>
            <person name="Rowe L."/>
            <person name="Feng Y."/>
            <person name="Xiao L."/>
        </authorList>
    </citation>
    <scope>NUCLEOTIDE SEQUENCE [LARGE SCALE GENOMIC DNA]</scope>
    <source>
        <strain evidence="10">30976</strain>
    </source>
</reference>
<feature type="transmembrane region" description="Helical" evidence="6">
    <location>
        <begin position="352"/>
        <end position="371"/>
    </location>
</feature>
<dbReference type="Proteomes" id="UP000199752">
    <property type="component" value="Chromosome 8"/>
</dbReference>
<dbReference type="PROSITE" id="PS51380">
    <property type="entry name" value="EXS"/>
    <property type="match status" value="1"/>
</dbReference>
<keyword evidence="3 6" id="KW-0812">Transmembrane</keyword>
<dbReference type="VEuPathDB" id="CryptoDB:GY17_00000736"/>
<protein>
    <submittedName>
        <fullName evidence="10">SYG1/EXS domain containing protein</fullName>
    </submittedName>
</protein>